<dbReference type="PANTHER" id="PTHR31111:SF136">
    <property type="entry name" value="F-BOX ASSOCIATED DOMAIN-CONTAINING PROTEIN"/>
    <property type="match status" value="1"/>
</dbReference>
<organism evidence="2 3">
    <name type="scientific">Phoenix dactylifera</name>
    <name type="common">Date palm</name>
    <dbReference type="NCBI Taxonomy" id="42345"/>
    <lineage>
        <taxon>Eukaryota</taxon>
        <taxon>Viridiplantae</taxon>
        <taxon>Streptophyta</taxon>
        <taxon>Embryophyta</taxon>
        <taxon>Tracheophyta</taxon>
        <taxon>Spermatophyta</taxon>
        <taxon>Magnoliopsida</taxon>
        <taxon>Liliopsida</taxon>
        <taxon>Arecaceae</taxon>
        <taxon>Coryphoideae</taxon>
        <taxon>Phoeniceae</taxon>
        <taxon>Phoenix</taxon>
    </lineage>
</organism>
<keyword evidence="2" id="KW-1185">Reference proteome</keyword>
<dbReference type="SMART" id="SM00256">
    <property type="entry name" value="FBOX"/>
    <property type="match status" value="1"/>
</dbReference>
<dbReference type="Pfam" id="PF00646">
    <property type="entry name" value="F-box"/>
    <property type="match status" value="1"/>
</dbReference>
<evidence type="ECO:0000313" key="2">
    <source>
        <dbReference type="Proteomes" id="UP000228380"/>
    </source>
</evidence>
<dbReference type="AlphaFoldDB" id="A0A8B7BN99"/>
<dbReference type="CDD" id="cd22157">
    <property type="entry name" value="F-box_AtFBW1-like"/>
    <property type="match status" value="1"/>
</dbReference>
<reference evidence="3" key="2">
    <citation type="submission" date="2025-08" db="UniProtKB">
        <authorList>
            <consortium name="RefSeq"/>
        </authorList>
    </citation>
    <scope>IDENTIFICATION</scope>
    <source>
        <tissue evidence="3">Young leaves</tissue>
    </source>
</reference>
<dbReference type="InterPro" id="IPR036047">
    <property type="entry name" value="F-box-like_dom_sf"/>
</dbReference>
<dbReference type="Pfam" id="PF08268">
    <property type="entry name" value="FBA_3"/>
    <property type="match status" value="1"/>
</dbReference>
<name>A0A8B7BN99_PHODC</name>
<dbReference type="NCBIfam" id="TIGR01640">
    <property type="entry name" value="F_box_assoc_1"/>
    <property type="match status" value="1"/>
</dbReference>
<protein>
    <submittedName>
        <fullName evidence="3">F-box protein At3g10240</fullName>
    </submittedName>
</protein>
<accession>A0A8B7BN99</accession>
<evidence type="ECO:0000259" key="1">
    <source>
        <dbReference type="SMART" id="SM00256"/>
    </source>
</evidence>
<dbReference type="InterPro" id="IPR017451">
    <property type="entry name" value="F-box-assoc_interact_dom"/>
</dbReference>
<feature type="domain" description="F-box" evidence="1">
    <location>
        <begin position="7"/>
        <end position="47"/>
    </location>
</feature>
<dbReference type="RefSeq" id="XP_008782047.1">
    <property type="nucleotide sequence ID" value="XM_008783825.4"/>
</dbReference>
<dbReference type="InterPro" id="IPR001810">
    <property type="entry name" value="F-box_dom"/>
</dbReference>
<dbReference type="SUPFAM" id="SSF81383">
    <property type="entry name" value="F-box domain"/>
    <property type="match status" value="1"/>
</dbReference>
<dbReference type="InterPro" id="IPR013187">
    <property type="entry name" value="F-box-assoc_dom_typ3"/>
</dbReference>
<dbReference type="OrthoDB" id="657759at2759"/>
<dbReference type="PANTHER" id="PTHR31111">
    <property type="entry name" value="BNAA05G37150D PROTEIN-RELATED"/>
    <property type="match status" value="1"/>
</dbReference>
<dbReference type="Proteomes" id="UP000228380">
    <property type="component" value="Chromosome 1"/>
</dbReference>
<dbReference type="KEGG" id="pda:103701671"/>
<dbReference type="GeneID" id="103701671"/>
<evidence type="ECO:0000313" key="3">
    <source>
        <dbReference type="RefSeq" id="XP_008782047.1"/>
    </source>
</evidence>
<sequence length="376" mass="42185">MAKSRGFPLDLINETLLRLPSSSLARFRCVSRRWSSLISNPLFLRKHHDRSRDKPLLLVAEIHGGNPYTLRLSTLSGEGDILKYFSMTVPEYVKMEHSSGDVICLTNNSSVFLCNPATGELVALPASRRNAYHRFGFGYVPSLGQFKVARFDYGLSCDVFTVGTDRSWRAAGHPPCRVDGGRGMPFLNGALHLLPARAGPADQPVSVEFLLDDNGTAQYVDELVRAVLFVGDGIAAFDLELEAWRTVPLPSFDCDEMIELGRGWEMFLRELKGLLCLGVSLPHKLDLRLLKDYESGRWVKEYSISFSLLPRACRWPQAAPVAIMDDGRILMDCSELGLLFYDRREERFTEIEGSRECSASLYVENILLSLRKPSTI</sequence>
<reference evidence="2" key="1">
    <citation type="journal article" date="2019" name="Nat. Commun.">
        <title>Genome-wide association mapping of date palm fruit traits.</title>
        <authorList>
            <person name="Hazzouri K.M."/>
            <person name="Gros-Balthazard M."/>
            <person name="Flowers J.M."/>
            <person name="Copetti D."/>
            <person name="Lemansour A."/>
            <person name="Lebrun M."/>
            <person name="Masmoudi K."/>
            <person name="Ferrand S."/>
            <person name="Dhar M.I."/>
            <person name="Fresquez Z.A."/>
            <person name="Rosas U."/>
            <person name="Zhang J."/>
            <person name="Talag J."/>
            <person name="Lee S."/>
            <person name="Kudrna D."/>
            <person name="Powell R.F."/>
            <person name="Leitch I.J."/>
            <person name="Krueger R.R."/>
            <person name="Wing R.A."/>
            <person name="Amiri K.M.A."/>
            <person name="Purugganan M.D."/>
        </authorList>
    </citation>
    <scope>NUCLEOTIDE SEQUENCE [LARGE SCALE GENOMIC DNA]</scope>
    <source>
        <strain evidence="2">cv. Khalas</strain>
    </source>
</reference>
<proteinExistence type="predicted"/>
<gene>
    <name evidence="3" type="primary">LOC103701671</name>
</gene>